<feature type="transmembrane region" description="Helical" evidence="1">
    <location>
        <begin position="56"/>
        <end position="76"/>
    </location>
</feature>
<evidence type="ECO:0000313" key="2">
    <source>
        <dbReference type="EMBL" id="MBB4662586.1"/>
    </source>
</evidence>
<proteinExistence type="predicted"/>
<keyword evidence="1" id="KW-0472">Membrane</keyword>
<keyword evidence="3" id="KW-1185">Reference proteome</keyword>
<dbReference type="EMBL" id="JACHNU010000002">
    <property type="protein sequence ID" value="MBB4662586.1"/>
    <property type="molecule type" value="Genomic_DNA"/>
</dbReference>
<comment type="caution">
    <text evidence="2">The sequence shown here is derived from an EMBL/GenBank/DDBJ whole genome shotgun (WGS) entry which is preliminary data.</text>
</comment>
<gene>
    <name evidence="2" type="ORF">BDZ31_002172</name>
</gene>
<dbReference type="AlphaFoldDB" id="A0A840ICM6"/>
<name>A0A840ICM6_9ACTN</name>
<dbReference type="Proteomes" id="UP000585272">
    <property type="component" value="Unassembled WGS sequence"/>
</dbReference>
<keyword evidence="1" id="KW-1133">Transmembrane helix</keyword>
<dbReference type="RefSeq" id="WP_183341870.1">
    <property type="nucleotide sequence ID" value="NZ_JACHNU010000002.1"/>
</dbReference>
<protein>
    <submittedName>
        <fullName evidence="2">Uncharacterized protein</fullName>
    </submittedName>
</protein>
<sequence>MSTSEFEERLKAALRPVDPPQDLARRLEGTLVSLTELAADELEAWELSAMRDPRNWVRPAVAAVVGAGAGTALVAMRVRSRHKRRRSQSVDLLDLAERTVRDVADEARKLLPQRD</sequence>
<organism evidence="2 3">
    <name type="scientific">Conexibacter arvalis</name>
    <dbReference type="NCBI Taxonomy" id="912552"/>
    <lineage>
        <taxon>Bacteria</taxon>
        <taxon>Bacillati</taxon>
        <taxon>Actinomycetota</taxon>
        <taxon>Thermoleophilia</taxon>
        <taxon>Solirubrobacterales</taxon>
        <taxon>Conexibacteraceae</taxon>
        <taxon>Conexibacter</taxon>
    </lineage>
</organism>
<evidence type="ECO:0000256" key="1">
    <source>
        <dbReference type="SAM" id="Phobius"/>
    </source>
</evidence>
<evidence type="ECO:0000313" key="3">
    <source>
        <dbReference type="Proteomes" id="UP000585272"/>
    </source>
</evidence>
<reference evidence="2 3" key="1">
    <citation type="submission" date="2020-08" db="EMBL/GenBank/DDBJ databases">
        <title>Genomic Encyclopedia of Archaeal and Bacterial Type Strains, Phase II (KMG-II): from individual species to whole genera.</title>
        <authorList>
            <person name="Goeker M."/>
        </authorList>
    </citation>
    <scope>NUCLEOTIDE SEQUENCE [LARGE SCALE GENOMIC DNA]</scope>
    <source>
        <strain evidence="2 3">DSM 23288</strain>
    </source>
</reference>
<accession>A0A840ICM6</accession>
<keyword evidence="1" id="KW-0812">Transmembrane</keyword>